<dbReference type="InterPro" id="IPR045240">
    <property type="entry name" value="Ribosomal_uL4_euk/arch"/>
</dbReference>
<dbReference type="PANTHER" id="PTHR19431">
    <property type="entry name" value="60S RIBOSOMAL PROTEIN L4"/>
    <property type="match status" value="1"/>
</dbReference>
<name>A0A4S8IBT9_MUSBA</name>
<gene>
    <name evidence="2" type="ORF">C4D60_Mb02t13630</name>
</gene>
<keyword evidence="3" id="KW-1185">Reference proteome</keyword>
<dbReference type="InterPro" id="IPR025755">
    <property type="entry name" value="Ribos_uL4_C_dom"/>
</dbReference>
<feature type="domain" description="Large ribosomal subunit protein uL4 C-terminal" evidence="1">
    <location>
        <begin position="1"/>
        <end position="57"/>
    </location>
</feature>
<dbReference type="AlphaFoldDB" id="A0A4S8IBT9"/>
<organism evidence="2 3">
    <name type="scientific">Musa balbisiana</name>
    <name type="common">Banana</name>
    <dbReference type="NCBI Taxonomy" id="52838"/>
    <lineage>
        <taxon>Eukaryota</taxon>
        <taxon>Viridiplantae</taxon>
        <taxon>Streptophyta</taxon>
        <taxon>Embryophyta</taxon>
        <taxon>Tracheophyta</taxon>
        <taxon>Spermatophyta</taxon>
        <taxon>Magnoliopsida</taxon>
        <taxon>Liliopsida</taxon>
        <taxon>Zingiberales</taxon>
        <taxon>Musaceae</taxon>
        <taxon>Musa</taxon>
    </lineage>
</organism>
<accession>A0A4S8IBT9</accession>
<dbReference type="Pfam" id="PF14374">
    <property type="entry name" value="Ribos_L4_asso_C"/>
    <property type="match status" value="1"/>
</dbReference>
<protein>
    <recommendedName>
        <fullName evidence="1">Large ribosomal subunit protein uL4 C-terminal domain-containing protein</fullName>
    </recommendedName>
</protein>
<dbReference type="EMBL" id="PYDT01000011">
    <property type="protein sequence ID" value="THU45034.1"/>
    <property type="molecule type" value="Genomic_DNA"/>
</dbReference>
<evidence type="ECO:0000313" key="2">
    <source>
        <dbReference type="EMBL" id="THU45034.1"/>
    </source>
</evidence>
<reference evidence="2 3" key="1">
    <citation type="journal article" date="2019" name="Nat. Plants">
        <title>Genome sequencing of Musa balbisiana reveals subgenome evolution and function divergence in polyploid bananas.</title>
        <authorList>
            <person name="Yao X."/>
        </authorList>
    </citation>
    <scope>NUCLEOTIDE SEQUENCE [LARGE SCALE GENOMIC DNA]</scope>
    <source>
        <strain evidence="3">cv. DH-PKW</strain>
        <tissue evidence="2">Leaves</tissue>
    </source>
</reference>
<comment type="caution">
    <text evidence="2">The sequence shown here is derived from an EMBL/GenBank/DDBJ whole genome shotgun (WGS) entry which is preliminary data.</text>
</comment>
<evidence type="ECO:0000259" key="1">
    <source>
        <dbReference type="Pfam" id="PF14374"/>
    </source>
</evidence>
<sequence length="111" mass="12413">MHNTDLSRIINSDKVQSVVQPIKKDVKRHTLKRNPLKNLYTKLNPYAKMEEAAAIKAAGPAWYKTMISDTRGTLESFATNLMHYFQQFYVIPASSPMAASNGSPVFALALI</sequence>
<dbReference type="Proteomes" id="UP000317650">
    <property type="component" value="Chromosome 2"/>
</dbReference>
<dbReference type="STRING" id="52838.A0A4S8IBT9"/>
<evidence type="ECO:0000313" key="3">
    <source>
        <dbReference type="Proteomes" id="UP000317650"/>
    </source>
</evidence>
<proteinExistence type="predicted"/>